<sequence>MRTIFGHVLGGQQLPRLGLVRVHCTLLSPPASGEQPRDIVCCLENFTLKEDILRTTRRMGTIRLDNQFISIYQDLSRYRLQVRKALWPVMTVLQAAGIHYRWGYPFSQSARRGQDTHTP</sequence>
<accession>A0AAD1VKK7</accession>
<dbReference type="Proteomes" id="UP001295444">
    <property type="component" value="Chromosome 01"/>
</dbReference>
<keyword evidence="2" id="KW-1185">Reference proteome</keyword>
<organism evidence="1 2">
    <name type="scientific">Pelobates cultripes</name>
    <name type="common">Western spadefoot toad</name>
    <dbReference type="NCBI Taxonomy" id="61616"/>
    <lineage>
        <taxon>Eukaryota</taxon>
        <taxon>Metazoa</taxon>
        <taxon>Chordata</taxon>
        <taxon>Craniata</taxon>
        <taxon>Vertebrata</taxon>
        <taxon>Euteleostomi</taxon>
        <taxon>Amphibia</taxon>
        <taxon>Batrachia</taxon>
        <taxon>Anura</taxon>
        <taxon>Pelobatoidea</taxon>
        <taxon>Pelobatidae</taxon>
        <taxon>Pelobates</taxon>
    </lineage>
</organism>
<dbReference type="EMBL" id="OW240912">
    <property type="protein sequence ID" value="CAH2219682.1"/>
    <property type="molecule type" value="Genomic_DNA"/>
</dbReference>
<gene>
    <name evidence="1" type="ORF">PECUL_23A049793</name>
</gene>
<evidence type="ECO:0000313" key="2">
    <source>
        <dbReference type="Proteomes" id="UP001295444"/>
    </source>
</evidence>
<name>A0AAD1VKK7_PELCU</name>
<reference evidence="1" key="1">
    <citation type="submission" date="2022-03" db="EMBL/GenBank/DDBJ databases">
        <authorList>
            <person name="Alioto T."/>
            <person name="Alioto T."/>
            <person name="Gomez Garrido J."/>
        </authorList>
    </citation>
    <scope>NUCLEOTIDE SEQUENCE</scope>
</reference>
<protein>
    <submittedName>
        <fullName evidence="1">Uncharacterized protein</fullName>
    </submittedName>
</protein>
<dbReference type="AlphaFoldDB" id="A0AAD1VKK7"/>
<dbReference type="Gene3D" id="3.30.70.1820">
    <property type="entry name" value="L1 transposable element, RRM domain"/>
    <property type="match status" value="1"/>
</dbReference>
<proteinExistence type="predicted"/>
<evidence type="ECO:0000313" key="1">
    <source>
        <dbReference type="EMBL" id="CAH2219682.1"/>
    </source>
</evidence>